<evidence type="ECO:0000313" key="1">
    <source>
        <dbReference type="EMBL" id="TNC02660.1"/>
    </source>
</evidence>
<dbReference type="AlphaFoldDB" id="A0ABD7RMD5"/>
<gene>
    <name evidence="1" type="ORF">FHG65_00175</name>
</gene>
<name>A0ABD7RMD5_BACCE</name>
<evidence type="ECO:0000313" key="2">
    <source>
        <dbReference type="Proteomes" id="UP000309400"/>
    </source>
</evidence>
<organism evidence="1 2">
    <name type="scientific">Bacillus cereus</name>
    <dbReference type="NCBI Taxonomy" id="1396"/>
    <lineage>
        <taxon>Bacteria</taxon>
        <taxon>Bacillati</taxon>
        <taxon>Bacillota</taxon>
        <taxon>Bacilli</taxon>
        <taxon>Bacillales</taxon>
        <taxon>Bacillaceae</taxon>
        <taxon>Bacillus</taxon>
        <taxon>Bacillus cereus group</taxon>
    </lineage>
</organism>
<accession>A0ABD7RMD5</accession>
<reference evidence="1 2" key="1">
    <citation type="submission" date="2019-06" db="EMBL/GenBank/DDBJ databases">
        <title>Biocontrol Bacillus strains from Vietnam.</title>
        <authorList>
            <person name="Borriss R."/>
            <person name="Lasch P."/>
            <person name="Thanh Tam L.T."/>
        </authorList>
    </citation>
    <scope>NUCLEOTIDE SEQUENCE [LARGE SCALE GENOMIC DNA]</scope>
    <source>
        <strain evidence="1 2">A8</strain>
    </source>
</reference>
<dbReference type="RefSeq" id="WP_139019551.1">
    <property type="nucleotide sequence ID" value="NZ_VDDR01000001.1"/>
</dbReference>
<protein>
    <submittedName>
        <fullName evidence="1">Uncharacterized protein</fullName>
    </submittedName>
</protein>
<comment type="caution">
    <text evidence="1">The sequence shown here is derived from an EMBL/GenBank/DDBJ whole genome shotgun (WGS) entry which is preliminary data.</text>
</comment>
<sequence>MGKNEMIQLLKDKIPNDHLLKMHVHEIEKIPPYQKVSSFIVTFIEALELVDKSIPEYSKRIVEWIGTLNNKEQSEQNYAVLSEVLVLSKAAQVADSIQGVPFIQSEPRSSKNSKNPEFRSKLSGKYYAGEVKTPSLKKFKEKRQSGFQVTTHLPDREVISIDNIINPKLLTVKDFLVNTEEKYSEYILEEQFKEDFRFLFIVWDDFINEAISALTSPFCGLFTPNSFYKESNFELIDGVFIIRHLHQFHSGINDYALLDGLENAFQWSGDKRYTLMSAFVQNPYGRKVPDVFLNKFNVVPPDEMTFGAEYQPTDWIDWRTGIGISGLESIPVEHHNEIFKIINNQDIFHMEPRINYQSAHYSVINLDRILEGACNGDGRVLVEKFIESFKEVYEIALRVQPVVEKNYKLQLLEREAHRNDISEKLSKVTQNKK</sequence>
<dbReference type="EMBL" id="VDDR01000001">
    <property type="protein sequence ID" value="TNC02660.1"/>
    <property type="molecule type" value="Genomic_DNA"/>
</dbReference>
<proteinExistence type="predicted"/>
<dbReference type="Proteomes" id="UP000309400">
    <property type="component" value="Unassembled WGS sequence"/>
</dbReference>